<dbReference type="CDD" id="cd00761">
    <property type="entry name" value="Glyco_tranf_GTA_type"/>
    <property type="match status" value="1"/>
</dbReference>
<dbReference type="EMBL" id="FMYE01000002">
    <property type="protein sequence ID" value="SDB75384.1"/>
    <property type="molecule type" value="Genomic_DNA"/>
</dbReference>
<evidence type="ECO:0000259" key="1">
    <source>
        <dbReference type="Pfam" id="PF00535"/>
    </source>
</evidence>
<protein>
    <submittedName>
        <fullName evidence="2">Glycosyl transferase family 2</fullName>
    </submittedName>
</protein>
<dbReference type="PANTHER" id="PTHR43685">
    <property type="entry name" value="GLYCOSYLTRANSFERASE"/>
    <property type="match status" value="1"/>
</dbReference>
<proteinExistence type="predicted"/>
<evidence type="ECO:0000313" key="3">
    <source>
        <dbReference type="Proteomes" id="UP000183670"/>
    </source>
</evidence>
<organism evidence="2 3">
    <name type="scientific">Bacteroides ovatus</name>
    <dbReference type="NCBI Taxonomy" id="28116"/>
    <lineage>
        <taxon>Bacteria</taxon>
        <taxon>Pseudomonadati</taxon>
        <taxon>Bacteroidota</taxon>
        <taxon>Bacteroidia</taxon>
        <taxon>Bacteroidales</taxon>
        <taxon>Bacteroidaceae</taxon>
        <taxon>Bacteroides</taxon>
    </lineage>
</organism>
<sequence>MNTHFSVIMPTYNQASFIRRAILSLQRQTYPNWELIIINDGCTDDTEMFISDFLNDERIVYIKNESNKGLGYALNQGLKIARNELIAYLPSDDYYFEDHLESVYKKFQEYDDLVLVYTGMKYASPDTMYYTSDTESKGLKKGCCLQLVQTAHKKTDERWLERSEWVTEDLFAMFWCKLTKSGTFGMTNKVSCYWTLHPAQRHCIIGEKYGGGINKYRSYYKIQSPVRMKVSKYKFIDEEKLYESFRKEQKPCENPLKILILGELAYNPERIYALEQAGHILYGLWIQNPTYSFSTVGHLPFGHIEDIPFENWKQGIEEVKPDIIYGLLNFGAVPLAYDVLKAFPDIPFVWHFKEGPSVCLRNGMWNRLIYLYTHATGKIFLNEAIKLWFEQFLPPNHGLSFIMDGDLPKKDYFKDNFSSKLSSQDGAVHTLIAGRMIGISNNDLSVLVRNNIHIHLYTENYHACKEKAMVRYLQIAPKHFHIHSHVSADNWTKEFSQYDAGWLHCFKSRNNGDLLKATWDDLNIPARISTYAAAGLPVIFPDNSKHIAATQELAERLDVGIFFHDFYELSNKLKEQVRMKQLTDNMHRSREVFSFDYYVPQLIQLFRDAIRIKKQNIYG</sequence>
<dbReference type="RefSeq" id="WP_074556517.1">
    <property type="nucleotide sequence ID" value="NZ_FMYE01000002.1"/>
</dbReference>
<feature type="domain" description="Glycosyltransferase 2-like" evidence="1">
    <location>
        <begin position="6"/>
        <end position="134"/>
    </location>
</feature>
<dbReference type="GO" id="GO:0016740">
    <property type="term" value="F:transferase activity"/>
    <property type="evidence" value="ECO:0007669"/>
    <property type="project" value="UniProtKB-KW"/>
</dbReference>
<keyword evidence="2" id="KW-0808">Transferase</keyword>
<dbReference type="InterPro" id="IPR001173">
    <property type="entry name" value="Glyco_trans_2-like"/>
</dbReference>
<dbReference type="AlphaFoldDB" id="A0A1G6G058"/>
<dbReference type="InterPro" id="IPR029044">
    <property type="entry name" value="Nucleotide-diphossugar_trans"/>
</dbReference>
<gene>
    <name evidence="2" type="ORF">SAMN05192581_10027</name>
</gene>
<reference evidence="2 3" key="1">
    <citation type="submission" date="2016-10" db="EMBL/GenBank/DDBJ databases">
        <authorList>
            <person name="de Groot N.N."/>
        </authorList>
    </citation>
    <scope>NUCLEOTIDE SEQUENCE [LARGE SCALE GENOMIC DNA]</scope>
    <source>
        <strain evidence="2 3">NLAE-zl-C500</strain>
    </source>
</reference>
<dbReference type="InterPro" id="IPR050834">
    <property type="entry name" value="Glycosyltransf_2"/>
</dbReference>
<accession>A0A1G6G058</accession>
<dbReference type="Proteomes" id="UP000183670">
    <property type="component" value="Unassembled WGS sequence"/>
</dbReference>
<dbReference type="SUPFAM" id="SSF53448">
    <property type="entry name" value="Nucleotide-diphospho-sugar transferases"/>
    <property type="match status" value="1"/>
</dbReference>
<dbReference type="Gene3D" id="3.90.550.10">
    <property type="entry name" value="Spore Coat Polysaccharide Biosynthesis Protein SpsA, Chain A"/>
    <property type="match status" value="1"/>
</dbReference>
<evidence type="ECO:0000313" key="2">
    <source>
        <dbReference type="EMBL" id="SDB75384.1"/>
    </source>
</evidence>
<dbReference type="PANTHER" id="PTHR43685:SF11">
    <property type="entry name" value="GLYCOSYLTRANSFERASE TAGX-RELATED"/>
    <property type="match status" value="1"/>
</dbReference>
<dbReference type="Gene3D" id="3.40.50.2000">
    <property type="entry name" value="Glycogen Phosphorylase B"/>
    <property type="match status" value="1"/>
</dbReference>
<dbReference type="Pfam" id="PF00535">
    <property type="entry name" value="Glycos_transf_2"/>
    <property type="match status" value="1"/>
</dbReference>
<name>A0A1G6G058_BACOV</name>